<sequence length="233" mass="24769">MADWVASRPSATPLLMDSRLWVTTDEVSVAESLLGMFRQLDHTHGAGPFAAQVTTYIDTELAVLLSRPAASDDAVNARARVATGFLELAGYQAVDTGSPALAQSYYQRALTLTAATDDRAYGAYLVAVNLGHLALHCEQPRTALRWAESASAAVGTTTSPATRAAITAVRARAHARMGQEQEASALILQAESLLDSSSPGDEPAWIKYFTPAYLADEVAHCLHDLGRSPAARS</sequence>
<organism evidence="1 2">
    <name type="scientific">Kitasatospora cystarginea</name>
    <dbReference type="NCBI Taxonomy" id="58350"/>
    <lineage>
        <taxon>Bacteria</taxon>
        <taxon>Bacillati</taxon>
        <taxon>Actinomycetota</taxon>
        <taxon>Actinomycetes</taxon>
        <taxon>Kitasatosporales</taxon>
        <taxon>Streptomycetaceae</taxon>
        <taxon>Kitasatospora</taxon>
    </lineage>
</organism>
<dbReference type="InterPro" id="IPR011990">
    <property type="entry name" value="TPR-like_helical_dom_sf"/>
</dbReference>
<evidence type="ECO:0008006" key="3">
    <source>
        <dbReference type="Google" id="ProtNLM"/>
    </source>
</evidence>
<protein>
    <recommendedName>
        <fullName evidence="3">Transcriptional regulator</fullName>
    </recommendedName>
</protein>
<comment type="caution">
    <text evidence="1">The sequence shown here is derived from an EMBL/GenBank/DDBJ whole genome shotgun (WGS) entry which is preliminary data.</text>
</comment>
<accession>A0ABP5R965</accession>
<dbReference type="EMBL" id="BAAATR010000020">
    <property type="protein sequence ID" value="GAA2255096.1"/>
    <property type="molecule type" value="Genomic_DNA"/>
</dbReference>
<evidence type="ECO:0000313" key="1">
    <source>
        <dbReference type="EMBL" id="GAA2255096.1"/>
    </source>
</evidence>
<gene>
    <name evidence="1" type="ORF">GCM10010430_43610</name>
</gene>
<dbReference type="Proteomes" id="UP001500305">
    <property type="component" value="Unassembled WGS sequence"/>
</dbReference>
<reference evidence="2" key="1">
    <citation type="journal article" date="2019" name="Int. J. Syst. Evol. Microbiol.">
        <title>The Global Catalogue of Microorganisms (GCM) 10K type strain sequencing project: providing services to taxonomists for standard genome sequencing and annotation.</title>
        <authorList>
            <consortium name="The Broad Institute Genomics Platform"/>
            <consortium name="The Broad Institute Genome Sequencing Center for Infectious Disease"/>
            <person name="Wu L."/>
            <person name="Ma J."/>
        </authorList>
    </citation>
    <scope>NUCLEOTIDE SEQUENCE [LARGE SCALE GENOMIC DNA]</scope>
    <source>
        <strain evidence="2">JCM 7356</strain>
    </source>
</reference>
<proteinExistence type="predicted"/>
<keyword evidence="2" id="KW-1185">Reference proteome</keyword>
<name>A0ABP5R965_9ACTN</name>
<dbReference type="Gene3D" id="1.25.40.10">
    <property type="entry name" value="Tetratricopeptide repeat domain"/>
    <property type="match status" value="1"/>
</dbReference>
<dbReference type="SUPFAM" id="SSF48452">
    <property type="entry name" value="TPR-like"/>
    <property type="match status" value="1"/>
</dbReference>
<evidence type="ECO:0000313" key="2">
    <source>
        <dbReference type="Proteomes" id="UP001500305"/>
    </source>
</evidence>